<dbReference type="AlphaFoldDB" id="A0A8B8V057"/>
<sequence>MTLTFHGRKCGHVPSVTKLGNLYIREAMQQSRFGKICSDYDLTVDCSEDDVIENDRIILGYKRRLLMIENQMQHLLEDFSLDIQQIEPILVDLQRYYDKFLQLLQKRNKSLHCKNFTHQSGPTSVNSHTSTDAKVNLSGKLMNFQLNSGQKFAEENILRILQNSMDFKHYFQIDKGKKQKVLLLAVYQCLNGPARLHKVLNIDGIIHNNSIRTILGKQVYSSKWMVFLYDVKLVLLAHRQDVPNLETSKMIVRYDDLFPCALYFKDHAAY</sequence>
<proteinExistence type="predicted"/>
<name>A0A8B8V057_SACPA</name>
<reference evidence="1" key="4">
    <citation type="submission" date="2025-08" db="UniProtKB">
        <authorList>
            <consortium name="RefSeq"/>
        </authorList>
    </citation>
    <scope>IDENTIFICATION</scope>
    <source>
        <strain evidence="1">CBS432</strain>
    </source>
</reference>
<protein>
    <submittedName>
        <fullName evidence="1">Hua2p</fullName>
    </submittedName>
</protein>
<accession>A0A8B8V057</accession>
<gene>
    <name evidence="1" type="primary">HUA2</name>
    <name evidence="1" type="ORF">SPAR_O03960</name>
</gene>
<reference evidence="1" key="2">
    <citation type="submission" date="2020-01" db="EMBL/GenBank/DDBJ databases">
        <title>Population-level Yeast Reference Genomes.</title>
        <authorList>
            <person name="Yue J.-X."/>
        </authorList>
    </citation>
    <scope>NUCLEOTIDE SEQUENCE</scope>
    <source>
        <strain evidence="1">CBS432</strain>
    </source>
</reference>
<dbReference type="VEuPathDB" id="FungiDB:SPAR_O03960"/>
<reference evidence="1" key="1">
    <citation type="journal article" date="2017" name="Nat. Genet.">
        <title>Contrasting evolutionary genome dynamics between domesticated and wild yeasts.</title>
        <authorList>
            <person name="Yue J.X."/>
            <person name="Li J."/>
            <person name="Aigrain L."/>
            <person name="Hallin J."/>
            <person name="Persson K."/>
            <person name="Oliver K."/>
            <person name="Bergstrom A."/>
            <person name="Coupland P."/>
            <person name="Warringer J."/>
            <person name="Lagomarsino M.C."/>
            <person name="Fischer G."/>
            <person name="Durbin R."/>
            <person name="Liti G."/>
        </authorList>
    </citation>
    <scope>NUCLEOTIDE SEQUENCE</scope>
    <source>
        <strain evidence="1">CBS432</strain>
    </source>
</reference>
<reference evidence="1" key="3">
    <citation type="submission" date="2025-07" db="EMBL/GenBank/DDBJ databases">
        <authorList>
            <consortium name="NCBI Genome Project"/>
        </authorList>
    </citation>
    <scope>NUCLEOTIDE SEQUENCE</scope>
    <source>
        <strain evidence="1">CBS432</strain>
    </source>
</reference>
<dbReference type="GeneID" id="54633825"/>
<evidence type="ECO:0000313" key="1">
    <source>
        <dbReference type="RefSeq" id="XP_033769400.1"/>
    </source>
</evidence>
<organism evidence="1">
    <name type="scientific">Saccharomyces paradoxus</name>
    <name type="common">Yeast</name>
    <name type="synonym">Saccharomyces douglasii</name>
    <dbReference type="NCBI Taxonomy" id="27291"/>
    <lineage>
        <taxon>Eukaryota</taxon>
        <taxon>Fungi</taxon>
        <taxon>Dikarya</taxon>
        <taxon>Ascomycota</taxon>
        <taxon>Saccharomycotina</taxon>
        <taxon>Saccharomycetes</taxon>
        <taxon>Saccharomycetales</taxon>
        <taxon>Saccharomycetaceae</taxon>
        <taxon>Saccharomyces</taxon>
    </lineage>
</organism>
<dbReference type="OrthoDB" id="4047580at2759"/>
<dbReference type="KEGG" id="spao:SPAR_O03960"/>
<dbReference type="RefSeq" id="XP_033769400.1">
    <property type="nucleotide sequence ID" value="XM_033913509.1"/>
</dbReference>